<dbReference type="AlphaFoldDB" id="F9WNF8"/>
<feature type="compositionally biased region" description="Basic and acidic residues" evidence="1">
    <location>
        <begin position="34"/>
        <end position="58"/>
    </location>
</feature>
<evidence type="ECO:0000256" key="2">
    <source>
        <dbReference type="SAM" id="SignalP"/>
    </source>
</evidence>
<accession>F9WNF8</accession>
<proteinExistence type="predicted"/>
<evidence type="ECO:0000313" key="3">
    <source>
        <dbReference type="EMBL" id="CCD19076.1"/>
    </source>
</evidence>
<feature type="chain" id="PRO_5003389377" evidence="2">
    <location>
        <begin position="22"/>
        <end position="360"/>
    </location>
</feature>
<name>F9WNF8_TRYVY</name>
<sequence>MAFRFNLALLAAILLNATVLGDDSAFSGALVGADGERNAPSREGDAGCKSEGRARNGDKLVVLDSARTTPSETVRKSVSVARRMSGQSSLSSRNEARNDHVGVGNEPHDHPVTNHKAQTSVDDKHGMILPHAKRPATSRHSEGGLTSKSPKKSAEALDRKKEFESMVSGIIAEEADTDKVDSPYSTGVPDSYNYGTGYYDSTSSGSRDQVTGSPPVAGSSMQSNLTVSQPASPAIVSSNNGSNNQSVGPSSSVTSAAAGDGQSSREARGDKDNTNNGKTLKAVQEEEDEEMKEKKQDEEEKGEKQLDDQSRSENNDGQETNNSSEETENEETPSMGNSAFLCGSYSSVLLVALMCFCACV</sequence>
<feature type="compositionally biased region" description="Basic and acidic residues" evidence="1">
    <location>
        <begin position="94"/>
        <end position="112"/>
    </location>
</feature>
<organism evidence="3 4">
    <name type="scientific">Trypanosoma vivax (strain Y486)</name>
    <dbReference type="NCBI Taxonomy" id="1055687"/>
    <lineage>
        <taxon>Eukaryota</taxon>
        <taxon>Discoba</taxon>
        <taxon>Euglenozoa</taxon>
        <taxon>Kinetoplastea</taxon>
        <taxon>Metakinetoplastina</taxon>
        <taxon>Trypanosomatida</taxon>
        <taxon>Trypanosomatidae</taxon>
        <taxon>Trypanosoma</taxon>
        <taxon>Duttonella</taxon>
    </lineage>
</organism>
<feature type="compositionally biased region" description="Basic and acidic residues" evidence="1">
    <location>
        <begin position="263"/>
        <end position="273"/>
    </location>
</feature>
<feature type="region of interest" description="Disordered" evidence="1">
    <location>
        <begin position="133"/>
        <end position="160"/>
    </location>
</feature>
<dbReference type="Proteomes" id="UP000009027">
    <property type="component" value="Unassembled WGS sequence"/>
</dbReference>
<reference evidence="3 4" key="1">
    <citation type="journal article" date="2012" name="Proc. Natl. Acad. Sci. U.S.A.">
        <title>Antigenic diversity is generated by distinct evolutionary mechanisms in African trypanosome species.</title>
        <authorList>
            <person name="Jackson A.P."/>
            <person name="Berry A."/>
            <person name="Aslett M."/>
            <person name="Allison H.C."/>
            <person name="Burton P."/>
            <person name="Vavrova-Anderson J."/>
            <person name="Brown R."/>
            <person name="Browne H."/>
            <person name="Corton N."/>
            <person name="Hauser H."/>
            <person name="Gamble J."/>
            <person name="Gilderthorp R."/>
            <person name="Marcello L."/>
            <person name="McQuillan J."/>
            <person name="Otto T.D."/>
            <person name="Quail M.A."/>
            <person name="Sanders M.J."/>
            <person name="van Tonder A."/>
            <person name="Ginger M.L."/>
            <person name="Field M.C."/>
            <person name="Barry J.D."/>
            <person name="Hertz-Fowler C."/>
            <person name="Berriman M."/>
        </authorList>
    </citation>
    <scope>NUCLEOTIDE SEQUENCE</scope>
    <source>
        <strain evidence="3 4">Y486</strain>
    </source>
</reference>
<feature type="region of interest" description="Disordered" evidence="1">
    <location>
        <begin position="32"/>
        <end position="118"/>
    </location>
</feature>
<dbReference type="EMBL" id="CAEX01002545">
    <property type="protein sequence ID" value="CCD19076.1"/>
    <property type="molecule type" value="Genomic_DNA"/>
</dbReference>
<keyword evidence="4" id="KW-1185">Reference proteome</keyword>
<feature type="region of interest" description="Disordered" evidence="1">
    <location>
        <begin position="174"/>
        <end position="336"/>
    </location>
</feature>
<protein>
    <submittedName>
        <fullName evidence="3">Uncharacterized protein</fullName>
    </submittedName>
</protein>
<feature type="compositionally biased region" description="Low complexity" evidence="1">
    <location>
        <begin position="236"/>
        <end position="253"/>
    </location>
</feature>
<feature type="compositionally biased region" description="Polar residues" evidence="1">
    <location>
        <begin position="219"/>
        <end position="231"/>
    </location>
</feature>
<evidence type="ECO:0000313" key="4">
    <source>
        <dbReference type="Proteomes" id="UP000009027"/>
    </source>
</evidence>
<keyword evidence="2" id="KW-0732">Signal</keyword>
<feature type="compositionally biased region" description="Low complexity" evidence="1">
    <location>
        <begin position="190"/>
        <end position="206"/>
    </location>
</feature>
<feature type="signal peptide" evidence="2">
    <location>
        <begin position="1"/>
        <end position="21"/>
    </location>
</feature>
<dbReference type="VEuPathDB" id="TriTrypDB:TvY486_0017830"/>
<gene>
    <name evidence="3" type="ORF">TvY486_0017830</name>
</gene>
<feature type="compositionally biased region" description="Basic and acidic residues" evidence="1">
    <location>
        <begin position="291"/>
        <end position="314"/>
    </location>
</feature>
<evidence type="ECO:0000256" key="1">
    <source>
        <dbReference type="SAM" id="MobiDB-lite"/>
    </source>
</evidence>
<feature type="non-terminal residue" evidence="3">
    <location>
        <position position="360"/>
    </location>
</feature>